<dbReference type="PANTHER" id="PTHR34849">
    <property type="entry name" value="SSL5025 PROTEIN"/>
    <property type="match status" value="1"/>
</dbReference>
<dbReference type="InterPro" id="IPR009057">
    <property type="entry name" value="Homeodomain-like_sf"/>
</dbReference>
<name>A0A2W1JKW3_9CYAN</name>
<dbReference type="OrthoDB" id="427442at2"/>
<sequence length="108" mass="11889">MTLQQLHQKLLALTPEEKAQAIQLLVGSLSDIWIGIEKNSGVMGGDACIRQTRITVWQLISLRHQGATEADLLEDYPALTAADLTNAWHYADLHTDEIEAALQRQAAA</sequence>
<proteinExistence type="predicted"/>
<evidence type="ECO:0000313" key="2">
    <source>
        <dbReference type="Proteomes" id="UP000248857"/>
    </source>
</evidence>
<dbReference type="PANTHER" id="PTHR34849:SF4">
    <property type="entry name" value="SLR1209 PROTEIN"/>
    <property type="match status" value="1"/>
</dbReference>
<dbReference type="InterPro" id="IPR036388">
    <property type="entry name" value="WH-like_DNA-bd_sf"/>
</dbReference>
<dbReference type="RefSeq" id="WP_110985705.1">
    <property type="nucleotide sequence ID" value="NZ_CAWNWM010000004.1"/>
</dbReference>
<dbReference type="AlphaFoldDB" id="A0A2W1JKW3"/>
<dbReference type="InterPro" id="IPR007367">
    <property type="entry name" value="DUF433"/>
</dbReference>
<dbReference type="Proteomes" id="UP000248857">
    <property type="component" value="Unassembled WGS sequence"/>
</dbReference>
<dbReference type="Pfam" id="PF04255">
    <property type="entry name" value="DUF433"/>
    <property type="match status" value="1"/>
</dbReference>
<dbReference type="Gene3D" id="1.10.10.10">
    <property type="entry name" value="Winged helix-like DNA-binding domain superfamily/Winged helix DNA-binding domain"/>
    <property type="match status" value="1"/>
</dbReference>
<organism evidence="1 2">
    <name type="scientific">Acaryochloris thomasi RCC1774</name>
    <dbReference type="NCBI Taxonomy" id="1764569"/>
    <lineage>
        <taxon>Bacteria</taxon>
        <taxon>Bacillati</taxon>
        <taxon>Cyanobacteriota</taxon>
        <taxon>Cyanophyceae</taxon>
        <taxon>Acaryochloridales</taxon>
        <taxon>Acaryochloridaceae</taxon>
        <taxon>Acaryochloris</taxon>
        <taxon>Acaryochloris thomasi</taxon>
    </lineage>
</organism>
<dbReference type="EMBL" id="PQWO01000004">
    <property type="protein sequence ID" value="PZD74009.1"/>
    <property type="molecule type" value="Genomic_DNA"/>
</dbReference>
<dbReference type="SUPFAM" id="SSF46689">
    <property type="entry name" value="Homeodomain-like"/>
    <property type="match status" value="1"/>
</dbReference>
<evidence type="ECO:0000313" key="1">
    <source>
        <dbReference type="EMBL" id="PZD74009.1"/>
    </source>
</evidence>
<comment type="caution">
    <text evidence="1">The sequence shown here is derived from an EMBL/GenBank/DDBJ whole genome shotgun (WGS) entry which is preliminary data.</text>
</comment>
<protein>
    <recommendedName>
        <fullName evidence="3">DUF433 domain-containing protein</fullName>
    </recommendedName>
</protein>
<gene>
    <name evidence="1" type="ORF">C1752_01748</name>
</gene>
<reference evidence="1 2" key="1">
    <citation type="journal article" date="2018" name="Sci. Rep.">
        <title>A novel species of the marine cyanobacterium Acaryochloris with a unique pigment content and lifestyle.</title>
        <authorList>
            <person name="Partensky F."/>
            <person name="Six C."/>
            <person name="Ratin M."/>
            <person name="Garczarek L."/>
            <person name="Vaulot D."/>
            <person name="Probert I."/>
            <person name="Calteau A."/>
            <person name="Gourvil P."/>
            <person name="Marie D."/>
            <person name="Grebert T."/>
            <person name="Bouchier C."/>
            <person name="Le Panse S."/>
            <person name="Gachenot M."/>
            <person name="Rodriguez F."/>
            <person name="Garrido J.L."/>
        </authorList>
    </citation>
    <scope>NUCLEOTIDE SEQUENCE [LARGE SCALE GENOMIC DNA]</scope>
    <source>
        <strain evidence="1 2">RCC1774</strain>
    </source>
</reference>
<accession>A0A2W1JKW3</accession>
<keyword evidence="2" id="KW-1185">Reference proteome</keyword>
<evidence type="ECO:0008006" key="3">
    <source>
        <dbReference type="Google" id="ProtNLM"/>
    </source>
</evidence>